<keyword evidence="4" id="KW-1185">Reference proteome</keyword>
<comment type="caution">
    <text evidence="3">The sequence shown here is derived from an EMBL/GenBank/DDBJ whole genome shotgun (WGS) entry which is preliminary data.</text>
</comment>
<proteinExistence type="predicted"/>
<sequence length="443" mass="46935">MTKLDAVHSKRREGLPRFAAKLLRGEPAAVAYLGGSITEGAGASVTDETSWRALNGRFLRERFGDSAWTFINAGVGGTTSTFGAHRLRAHALDHGPVDLLFVEFSVNDGEDRDESIRGMEGIVRQCRRLSPETELVFVYTAADKNLTDGVPFNIAVHEEVAAHYGIPSVSFAGGVRDLIRAGETTWEALAPDRVHPNDEGHALYASYANAFLEQAVTAVAEAVEDGERGHDPVLVPAEIPNAAVVPAPGQAASAAAIREAEERAGLALPPKTETAAGVGGSAGPADGGGEARAADELPVPLDARNYEFATMADVGQGVLAEGFAPAELGPDDPLMNWRFATAHLAAAGGEGERLSFAIAGRRAGIVLLHGPDSGILEYSLDGGESFTEVNVFDEWCPLAYRPILVSFPFQPERKLQQVTIRCTGTKDERSNGTGIRVMKLLSS</sequence>
<dbReference type="SUPFAM" id="SSF52266">
    <property type="entry name" value="SGNH hydrolase"/>
    <property type="match status" value="1"/>
</dbReference>
<dbReference type="Pfam" id="PF13472">
    <property type="entry name" value="Lipase_GDSL_2"/>
    <property type="match status" value="1"/>
</dbReference>
<dbReference type="Gene3D" id="3.40.50.1110">
    <property type="entry name" value="SGNH hydrolase"/>
    <property type="match status" value="1"/>
</dbReference>
<feature type="region of interest" description="Disordered" evidence="1">
    <location>
        <begin position="269"/>
        <end position="292"/>
    </location>
</feature>
<accession>A0ABS3WLF3</accession>
<dbReference type="GO" id="GO:0016787">
    <property type="term" value="F:hydrolase activity"/>
    <property type="evidence" value="ECO:0007669"/>
    <property type="project" value="UniProtKB-KW"/>
</dbReference>
<feature type="compositionally biased region" description="Gly residues" evidence="1">
    <location>
        <begin position="277"/>
        <end position="290"/>
    </location>
</feature>
<dbReference type="InterPro" id="IPR036514">
    <property type="entry name" value="SGNH_hydro_sf"/>
</dbReference>
<gene>
    <name evidence="3" type="ORF">I8J29_32690</name>
</gene>
<evidence type="ECO:0000313" key="4">
    <source>
        <dbReference type="Proteomes" id="UP000670947"/>
    </source>
</evidence>
<dbReference type="EMBL" id="JAGGDJ010000085">
    <property type="protein sequence ID" value="MBO7748931.1"/>
    <property type="molecule type" value="Genomic_DNA"/>
</dbReference>
<dbReference type="CDD" id="cd00229">
    <property type="entry name" value="SGNH_hydrolase"/>
    <property type="match status" value="1"/>
</dbReference>
<evidence type="ECO:0000259" key="2">
    <source>
        <dbReference type="Pfam" id="PF13472"/>
    </source>
</evidence>
<keyword evidence="3" id="KW-0378">Hydrolase</keyword>
<dbReference type="Proteomes" id="UP000670947">
    <property type="component" value="Unassembled WGS sequence"/>
</dbReference>
<reference evidence="3 4" key="1">
    <citation type="submission" date="2021-03" db="EMBL/GenBank/DDBJ databases">
        <title>Paenibacillus artemisicola MWE-103 whole genome sequence.</title>
        <authorList>
            <person name="Ham Y.J."/>
        </authorList>
    </citation>
    <scope>NUCLEOTIDE SEQUENCE [LARGE SCALE GENOMIC DNA]</scope>
    <source>
        <strain evidence="3 4">MWE-103</strain>
    </source>
</reference>
<name>A0ABS3WLF3_9BACL</name>
<dbReference type="RefSeq" id="WP_208851447.1">
    <property type="nucleotide sequence ID" value="NZ_JAGGDJ010000085.1"/>
</dbReference>
<dbReference type="PANTHER" id="PTHR34407">
    <property type="entry name" value="EXPRESSED PROTEIN"/>
    <property type="match status" value="1"/>
</dbReference>
<dbReference type="InterPro" id="IPR013830">
    <property type="entry name" value="SGNH_hydro"/>
</dbReference>
<feature type="domain" description="SGNH hydrolase-type esterase" evidence="2">
    <location>
        <begin position="33"/>
        <end position="203"/>
    </location>
</feature>
<organism evidence="3 4">
    <name type="scientific">Paenibacillus artemisiicola</name>
    <dbReference type="NCBI Taxonomy" id="1172618"/>
    <lineage>
        <taxon>Bacteria</taxon>
        <taxon>Bacillati</taxon>
        <taxon>Bacillota</taxon>
        <taxon>Bacilli</taxon>
        <taxon>Bacillales</taxon>
        <taxon>Paenibacillaceae</taxon>
        <taxon>Paenibacillus</taxon>
    </lineage>
</organism>
<dbReference type="PANTHER" id="PTHR34407:SF1">
    <property type="entry name" value="SGNH HYDROLASE-TYPE ESTERASE DOMAIN-CONTAINING PROTEIN"/>
    <property type="match status" value="1"/>
</dbReference>
<protein>
    <submittedName>
        <fullName evidence="3">SGNH/GDSL hydrolase family protein</fullName>
    </submittedName>
</protein>
<evidence type="ECO:0000256" key="1">
    <source>
        <dbReference type="SAM" id="MobiDB-lite"/>
    </source>
</evidence>
<evidence type="ECO:0000313" key="3">
    <source>
        <dbReference type="EMBL" id="MBO7748931.1"/>
    </source>
</evidence>